<proteinExistence type="predicted"/>
<feature type="domain" description="ABC-type glycine betaine transport system substrate-binding" evidence="3">
    <location>
        <begin position="39"/>
        <end position="301"/>
    </location>
</feature>
<dbReference type="Gene3D" id="3.40.190.10">
    <property type="entry name" value="Periplasmic binding protein-like II"/>
    <property type="match status" value="1"/>
</dbReference>
<comment type="caution">
    <text evidence="4">The sequence shown here is derived from an EMBL/GenBank/DDBJ whole genome shotgun (WGS) entry which is preliminary data.</text>
</comment>
<dbReference type="Gene3D" id="3.40.190.120">
    <property type="entry name" value="Osmoprotection protein (prox), domain 2"/>
    <property type="match status" value="1"/>
</dbReference>
<protein>
    <submittedName>
        <fullName evidence="4">Glycine/betaine ABC transporter substrate-binding protein</fullName>
    </submittedName>
</protein>
<dbReference type="SUPFAM" id="SSF53850">
    <property type="entry name" value="Periplasmic binding protein-like II"/>
    <property type="match status" value="1"/>
</dbReference>
<dbReference type="AlphaFoldDB" id="A0A7X0VK49"/>
<name>A0A7X0VK49_9BACL</name>
<dbReference type="GO" id="GO:0043190">
    <property type="term" value="C:ATP-binding cassette (ABC) transporter complex"/>
    <property type="evidence" value="ECO:0007669"/>
    <property type="project" value="InterPro"/>
</dbReference>
<dbReference type="Proteomes" id="UP000547209">
    <property type="component" value="Unassembled WGS sequence"/>
</dbReference>
<dbReference type="InterPro" id="IPR007210">
    <property type="entry name" value="ABC_Gly_betaine_transp_sub-bd"/>
</dbReference>
<evidence type="ECO:0000256" key="2">
    <source>
        <dbReference type="SAM" id="SignalP"/>
    </source>
</evidence>
<reference evidence="4 5" key="1">
    <citation type="submission" date="2020-08" db="EMBL/GenBank/DDBJ databases">
        <title>Cohnella phylogeny.</title>
        <authorList>
            <person name="Dunlap C."/>
        </authorList>
    </citation>
    <scope>NUCLEOTIDE SEQUENCE [LARGE SCALE GENOMIC DNA]</scope>
    <source>
        <strain evidence="4 5">DSM 28246</strain>
    </source>
</reference>
<accession>A0A7X0VK49</accession>
<dbReference type="Pfam" id="PF04069">
    <property type="entry name" value="OpuAC"/>
    <property type="match status" value="1"/>
</dbReference>
<keyword evidence="1" id="KW-0175">Coiled coil</keyword>
<sequence length="307" mass="34182">MTTSRILWRKMKSVAAAAAILSVAALAATGCSSGGSKADTVVVATKGFAESDILGNALKVLIDRDTKLKTELKTLDNTLLWNAIDNGEVDTYVEYTGTALLNILKEKPEYEPRKAYDVVKKLLKERNGIEALDPIGFNDTYRFTVRKETADQYGLKTTSDLAAKSGELVFGTSQEFLKREDTWPLVEKVYQPKFKETKTIQNPGIAYEAIKDKQIDVMASYSTDSKILAQGLVALDDDKNVFVPYYAVPVVREETLKAHPELRDVLNKLKDKITDAEMQKLNGEVELKKRPPLDVAKEWLKSEGLID</sequence>
<keyword evidence="2" id="KW-0732">Signal</keyword>
<dbReference type="EMBL" id="JACJVP010000074">
    <property type="protein sequence ID" value="MBB6675399.1"/>
    <property type="molecule type" value="Genomic_DNA"/>
</dbReference>
<dbReference type="PROSITE" id="PS51257">
    <property type="entry name" value="PROKAR_LIPOPROTEIN"/>
    <property type="match status" value="1"/>
</dbReference>
<organism evidence="4 5">
    <name type="scientific">Cohnella nanjingensis</name>
    <dbReference type="NCBI Taxonomy" id="1387779"/>
    <lineage>
        <taxon>Bacteria</taxon>
        <taxon>Bacillati</taxon>
        <taxon>Bacillota</taxon>
        <taxon>Bacilli</taxon>
        <taxon>Bacillales</taxon>
        <taxon>Paenibacillaceae</taxon>
        <taxon>Cohnella</taxon>
    </lineage>
</organism>
<evidence type="ECO:0000259" key="3">
    <source>
        <dbReference type="Pfam" id="PF04069"/>
    </source>
</evidence>
<evidence type="ECO:0000313" key="5">
    <source>
        <dbReference type="Proteomes" id="UP000547209"/>
    </source>
</evidence>
<dbReference type="GO" id="GO:0022857">
    <property type="term" value="F:transmembrane transporter activity"/>
    <property type="evidence" value="ECO:0007669"/>
    <property type="project" value="InterPro"/>
</dbReference>
<evidence type="ECO:0000256" key="1">
    <source>
        <dbReference type="SAM" id="Coils"/>
    </source>
</evidence>
<gene>
    <name evidence="4" type="ORF">H7C19_32550</name>
</gene>
<dbReference type="CDD" id="cd13528">
    <property type="entry name" value="PBP2_osmoprotectants"/>
    <property type="match status" value="1"/>
</dbReference>
<feature type="signal peptide" evidence="2">
    <location>
        <begin position="1"/>
        <end position="27"/>
    </location>
</feature>
<feature type="chain" id="PRO_5038621430" evidence="2">
    <location>
        <begin position="28"/>
        <end position="307"/>
    </location>
</feature>
<evidence type="ECO:0000313" key="4">
    <source>
        <dbReference type="EMBL" id="MBB6675399.1"/>
    </source>
</evidence>
<keyword evidence="5" id="KW-1185">Reference proteome</keyword>
<feature type="coiled-coil region" evidence="1">
    <location>
        <begin position="259"/>
        <end position="286"/>
    </location>
</feature>